<name>A0A419F943_9BACT</name>
<comment type="caution">
    <text evidence="1">The sequence shown here is derived from an EMBL/GenBank/DDBJ whole genome shotgun (WGS) entry which is preliminary data.</text>
</comment>
<evidence type="ECO:0000313" key="1">
    <source>
        <dbReference type="EMBL" id="RJP75121.1"/>
    </source>
</evidence>
<proteinExistence type="predicted"/>
<dbReference type="AlphaFoldDB" id="A0A419F943"/>
<gene>
    <name evidence="1" type="ORF">C4532_00835</name>
</gene>
<reference evidence="1 2" key="1">
    <citation type="journal article" date="2017" name="ISME J.">
        <title>Energy and carbon metabolisms in a deep terrestrial subsurface fluid microbial community.</title>
        <authorList>
            <person name="Momper L."/>
            <person name="Jungbluth S.P."/>
            <person name="Lee M.D."/>
            <person name="Amend J.P."/>
        </authorList>
    </citation>
    <scope>NUCLEOTIDE SEQUENCE [LARGE SCALE GENOMIC DNA]</scope>
    <source>
        <strain evidence="1">SURF_17</strain>
    </source>
</reference>
<accession>A0A419F943</accession>
<sequence>MERITRMNLLFSFIPDEAGIHVLCLGDAMTHKGRFSYYTYIRQRTERSVYPRKMHGVSGSEFLVDGNLDE</sequence>
<evidence type="ECO:0000313" key="2">
    <source>
        <dbReference type="Proteomes" id="UP000285961"/>
    </source>
</evidence>
<organism evidence="1 2">
    <name type="scientific">Candidatus Abyssobacteria bacterium SURF_17</name>
    <dbReference type="NCBI Taxonomy" id="2093361"/>
    <lineage>
        <taxon>Bacteria</taxon>
        <taxon>Pseudomonadati</taxon>
        <taxon>Candidatus Hydrogenedentota</taxon>
        <taxon>Candidatus Abyssobacteria</taxon>
    </lineage>
</organism>
<dbReference type="Proteomes" id="UP000285961">
    <property type="component" value="Unassembled WGS sequence"/>
</dbReference>
<dbReference type="EMBL" id="QZKI01000006">
    <property type="protein sequence ID" value="RJP75121.1"/>
    <property type="molecule type" value="Genomic_DNA"/>
</dbReference>
<protein>
    <submittedName>
        <fullName evidence="1">Uncharacterized protein</fullName>
    </submittedName>
</protein>